<sequence>MLKNIKFSARRGPYGLGCGSSHPSKPYRKLVRSKLDYGSVIHGSAKKHVLRGLDPIHHQGLRIALGTIRKSPMKSLYSEAGEPSLEHRRTKLAFKYILKIQSLPRNPCNDVVFEAQLSDFSADSKSEPNLIANSFEHIKNAKINLNTIDNLHVQCPPPWEEHKGNENVDKLAKAALNRASCSGKLFCWSDLKPKVNAYIHTVRQENWDTEGTNKLHEVLPNFGDLHKEGEGAGRKRETVMCRLRVGHTWLTQGYLLKNGEKPFCYARDSLYTVRHILIECPDFQDTRKKYFCVTDCTDFSERSIPLA</sequence>
<comment type="caution">
    <text evidence="1">The sequence shown here is derived from an EMBL/GenBank/DDBJ whole genome shotgun (WGS) entry which is preliminary data.</text>
</comment>
<organism evidence="1 2">
    <name type="scientific">Plakobranchus ocellatus</name>
    <dbReference type="NCBI Taxonomy" id="259542"/>
    <lineage>
        <taxon>Eukaryota</taxon>
        <taxon>Metazoa</taxon>
        <taxon>Spiralia</taxon>
        <taxon>Lophotrochozoa</taxon>
        <taxon>Mollusca</taxon>
        <taxon>Gastropoda</taxon>
        <taxon>Heterobranchia</taxon>
        <taxon>Euthyneura</taxon>
        <taxon>Panpulmonata</taxon>
        <taxon>Sacoglossa</taxon>
        <taxon>Placobranchoidea</taxon>
        <taxon>Plakobranchidae</taxon>
        <taxon>Plakobranchus</taxon>
    </lineage>
</organism>
<name>A0AAV3WYW3_9GAST</name>
<evidence type="ECO:0000313" key="1">
    <source>
        <dbReference type="EMBL" id="GFN74855.1"/>
    </source>
</evidence>
<dbReference type="EMBL" id="BLXT01000172">
    <property type="protein sequence ID" value="GFN74855.1"/>
    <property type="molecule type" value="Genomic_DNA"/>
</dbReference>
<dbReference type="Proteomes" id="UP000735302">
    <property type="component" value="Unassembled WGS sequence"/>
</dbReference>
<reference evidence="1 2" key="1">
    <citation type="journal article" date="2021" name="Elife">
        <title>Chloroplast acquisition without the gene transfer in kleptoplastic sea slugs, Plakobranchus ocellatus.</title>
        <authorList>
            <person name="Maeda T."/>
            <person name="Takahashi S."/>
            <person name="Yoshida T."/>
            <person name="Shimamura S."/>
            <person name="Takaki Y."/>
            <person name="Nagai Y."/>
            <person name="Toyoda A."/>
            <person name="Suzuki Y."/>
            <person name="Arimoto A."/>
            <person name="Ishii H."/>
            <person name="Satoh N."/>
            <person name="Nishiyama T."/>
            <person name="Hasebe M."/>
            <person name="Maruyama T."/>
            <person name="Minagawa J."/>
            <person name="Obokata J."/>
            <person name="Shigenobu S."/>
        </authorList>
    </citation>
    <scope>NUCLEOTIDE SEQUENCE [LARGE SCALE GENOMIC DNA]</scope>
</reference>
<proteinExistence type="predicted"/>
<accession>A0AAV3WYW3</accession>
<evidence type="ECO:0000313" key="2">
    <source>
        <dbReference type="Proteomes" id="UP000735302"/>
    </source>
</evidence>
<gene>
    <name evidence="1" type="ORF">PoB_000136100</name>
</gene>
<protein>
    <submittedName>
        <fullName evidence="1">Ribonuclease hi</fullName>
    </submittedName>
</protein>
<dbReference type="AlphaFoldDB" id="A0AAV3WYW3"/>
<keyword evidence="2" id="KW-1185">Reference proteome</keyword>